<keyword evidence="3" id="KW-1185">Reference proteome</keyword>
<proteinExistence type="predicted"/>
<organism evidence="2 3">
    <name type="scientific">Variovorax robiniae</name>
    <dbReference type="NCBI Taxonomy" id="1836199"/>
    <lineage>
        <taxon>Bacteria</taxon>
        <taxon>Pseudomonadati</taxon>
        <taxon>Pseudomonadota</taxon>
        <taxon>Betaproteobacteria</taxon>
        <taxon>Burkholderiales</taxon>
        <taxon>Comamonadaceae</taxon>
        <taxon>Variovorax</taxon>
    </lineage>
</organism>
<sequence>MPAAQFRRMVVLLCFALMPWAAHAQDAASLKSKHGSLSAQLANNPFKRPLVLESSESSNRLAGDIYAVIDHSFAEVKQTLQLPASWCDVLMLHLNTKYCAVAKAGADTSLSVALGRKFDQPLADAQRVKFVWQPVVAGDDYLNVGLAAAEGPLSTRDYKIVLESVPLEGNKSFIHLSYSYAYGTAARLAMQAYLSTIGSDKSGFTVTGKDDKGAPKYIGGVRGVVERNTMRYYLAIDAFLDAPASAQLDARLGAWFDATERYALQLHETERNDYLTMKRNEYQRMKTGGS</sequence>
<protein>
    <submittedName>
        <fullName evidence="2">Uncharacterized protein</fullName>
    </submittedName>
</protein>
<dbReference type="RefSeq" id="WP_340338651.1">
    <property type="nucleotide sequence ID" value="NZ_JBBKZS010000018.1"/>
</dbReference>
<evidence type="ECO:0000256" key="1">
    <source>
        <dbReference type="SAM" id="SignalP"/>
    </source>
</evidence>
<dbReference type="EMBL" id="JBBKZS010000018">
    <property type="protein sequence ID" value="MEJ8858591.1"/>
    <property type="molecule type" value="Genomic_DNA"/>
</dbReference>
<keyword evidence="1" id="KW-0732">Signal</keyword>
<feature type="signal peptide" evidence="1">
    <location>
        <begin position="1"/>
        <end position="24"/>
    </location>
</feature>
<dbReference type="Proteomes" id="UP001367030">
    <property type="component" value="Unassembled WGS sequence"/>
</dbReference>
<reference evidence="2 3" key="1">
    <citation type="submission" date="2024-03" db="EMBL/GenBank/DDBJ databases">
        <title>Novel species of the genus Variovorax.</title>
        <authorList>
            <person name="Liu Q."/>
            <person name="Xin Y.-H."/>
        </authorList>
    </citation>
    <scope>NUCLEOTIDE SEQUENCE [LARGE SCALE GENOMIC DNA]</scope>
    <source>
        <strain evidence="2 3">KACC 18901</strain>
    </source>
</reference>
<comment type="caution">
    <text evidence="2">The sequence shown here is derived from an EMBL/GenBank/DDBJ whole genome shotgun (WGS) entry which is preliminary data.</text>
</comment>
<evidence type="ECO:0000313" key="2">
    <source>
        <dbReference type="EMBL" id="MEJ8858591.1"/>
    </source>
</evidence>
<accession>A0ABU8XGC7</accession>
<name>A0ABU8XGC7_9BURK</name>
<gene>
    <name evidence="2" type="ORF">WKW79_28740</name>
</gene>
<evidence type="ECO:0000313" key="3">
    <source>
        <dbReference type="Proteomes" id="UP001367030"/>
    </source>
</evidence>
<feature type="chain" id="PRO_5046355903" evidence="1">
    <location>
        <begin position="25"/>
        <end position="290"/>
    </location>
</feature>